<name>A0A2P2JTY3_RHIMU</name>
<proteinExistence type="predicted"/>
<evidence type="ECO:0000313" key="1">
    <source>
        <dbReference type="EMBL" id="MBW96927.1"/>
    </source>
</evidence>
<reference evidence="1" key="1">
    <citation type="submission" date="2018-02" db="EMBL/GenBank/DDBJ databases">
        <title>Rhizophora mucronata_Transcriptome.</title>
        <authorList>
            <person name="Meera S.P."/>
            <person name="Sreeshan A."/>
            <person name="Augustine A."/>
        </authorList>
    </citation>
    <scope>NUCLEOTIDE SEQUENCE</scope>
    <source>
        <tissue evidence="1">Leaf</tissue>
    </source>
</reference>
<protein>
    <submittedName>
        <fullName evidence="1">Ubiquitin</fullName>
    </submittedName>
</protein>
<dbReference type="AlphaFoldDB" id="A0A2P2JTY3"/>
<organism evidence="1">
    <name type="scientific">Rhizophora mucronata</name>
    <name type="common">Asiatic mangrove</name>
    <dbReference type="NCBI Taxonomy" id="61149"/>
    <lineage>
        <taxon>Eukaryota</taxon>
        <taxon>Viridiplantae</taxon>
        <taxon>Streptophyta</taxon>
        <taxon>Embryophyta</taxon>
        <taxon>Tracheophyta</taxon>
        <taxon>Spermatophyta</taxon>
        <taxon>Magnoliopsida</taxon>
        <taxon>eudicotyledons</taxon>
        <taxon>Gunneridae</taxon>
        <taxon>Pentapetalae</taxon>
        <taxon>rosids</taxon>
        <taxon>fabids</taxon>
        <taxon>Malpighiales</taxon>
        <taxon>Rhizophoraceae</taxon>
        <taxon>Rhizophora</taxon>
    </lineage>
</organism>
<dbReference type="EMBL" id="GGEC01016444">
    <property type="protein sequence ID" value="MBW96927.1"/>
    <property type="molecule type" value="Transcribed_RNA"/>
</dbReference>
<accession>A0A2P2JTY3</accession>
<sequence length="39" mass="4447">MVVPSLTITFRRNPPFIWCSDFVVACRSSLRPSPARLLL</sequence>